<comment type="caution">
    <text evidence="1">The sequence shown here is derived from an EMBL/GenBank/DDBJ whole genome shotgun (WGS) entry which is preliminary data.</text>
</comment>
<sequence>MSSHILGEKDVNAAMEQQQLQTQTKDVKSMDYHRQVFQNKMAEEPYVYQTTAAAAAASCPTRWTTTTTASSAANTNSSDASSSSSSLLIFDSPSSSPTPSITLLPRWPANRIMVARSQQYVSPSDNIMSPCTAKINALRNKHVSKYVYSIYIHPHHQVYPTLTSPLSHRAKPKSLFAQASAKKLGGAENLFGSKSIPKA</sequence>
<gene>
    <name evidence="1" type="ORF">NQ176_g10007</name>
</gene>
<evidence type="ECO:0000313" key="1">
    <source>
        <dbReference type="EMBL" id="KAJ2966736.1"/>
    </source>
</evidence>
<proteinExistence type="predicted"/>
<name>A0ACC1MJD8_9HYPO</name>
<organism evidence="1 2">
    <name type="scientific">Zarea fungicola</name>
    <dbReference type="NCBI Taxonomy" id="93591"/>
    <lineage>
        <taxon>Eukaryota</taxon>
        <taxon>Fungi</taxon>
        <taxon>Dikarya</taxon>
        <taxon>Ascomycota</taxon>
        <taxon>Pezizomycotina</taxon>
        <taxon>Sordariomycetes</taxon>
        <taxon>Hypocreomycetidae</taxon>
        <taxon>Hypocreales</taxon>
        <taxon>Cordycipitaceae</taxon>
        <taxon>Zarea</taxon>
    </lineage>
</organism>
<dbReference type="EMBL" id="JANJQO010002528">
    <property type="protein sequence ID" value="KAJ2966736.1"/>
    <property type="molecule type" value="Genomic_DNA"/>
</dbReference>
<accession>A0ACC1MJD8</accession>
<protein>
    <submittedName>
        <fullName evidence="1">Uncharacterized protein</fullName>
    </submittedName>
</protein>
<reference evidence="1" key="1">
    <citation type="submission" date="2022-08" db="EMBL/GenBank/DDBJ databases">
        <title>Genome Sequence of Lecanicillium fungicola.</title>
        <authorList>
            <person name="Buettner E."/>
        </authorList>
    </citation>
    <scope>NUCLEOTIDE SEQUENCE</scope>
    <source>
        <strain evidence="1">Babe33</strain>
    </source>
</reference>
<evidence type="ECO:0000313" key="2">
    <source>
        <dbReference type="Proteomes" id="UP001143910"/>
    </source>
</evidence>
<dbReference type="Proteomes" id="UP001143910">
    <property type="component" value="Unassembled WGS sequence"/>
</dbReference>
<keyword evidence="2" id="KW-1185">Reference proteome</keyword>